<comment type="caution">
    <text evidence="1">The sequence shown here is derived from an EMBL/GenBank/DDBJ whole genome shotgun (WGS) entry which is preliminary data.</text>
</comment>
<proteinExistence type="predicted"/>
<evidence type="ECO:0000313" key="2">
    <source>
        <dbReference type="Proteomes" id="UP000692954"/>
    </source>
</evidence>
<keyword evidence="2" id="KW-1185">Reference proteome</keyword>
<dbReference type="AlphaFoldDB" id="A0A8S1R9T8"/>
<dbReference type="EMBL" id="CAJJDN010000146">
    <property type="protein sequence ID" value="CAD8123640.1"/>
    <property type="molecule type" value="Genomic_DNA"/>
</dbReference>
<reference evidence="1" key="1">
    <citation type="submission" date="2021-01" db="EMBL/GenBank/DDBJ databases">
        <authorList>
            <consortium name="Genoscope - CEA"/>
            <person name="William W."/>
        </authorList>
    </citation>
    <scope>NUCLEOTIDE SEQUENCE</scope>
</reference>
<dbReference type="Proteomes" id="UP000692954">
    <property type="component" value="Unassembled WGS sequence"/>
</dbReference>
<sequence>MQILFTSGPLFKTITVKQAALIDMCSRDPKFIQIIQNIRSSILKLSNIDENIIQQYFSRKMAHMLLKPHFILYYIEKQINIIINYLKLKYLQCRIELMVKDKLKYYLLSINNMQIFLMTEIQNVQLKKSQSHLR</sequence>
<gene>
    <name evidence="1" type="ORF">PSON_ATCC_30995.1.T1460066</name>
</gene>
<organism evidence="1 2">
    <name type="scientific">Paramecium sonneborni</name>
    <dbReference type="NCBI Taxonomy" id="65129"/>
    <lineage>
        <taxon>Eukaryota</taxon>
        <taxon>Sar</taxon>
        <taxon>Alveolata</taxon>
        <taxon>Ciliophora</taxon>
        <taxon>Intramacronucleata</taxon>
        <taxon>Oligohymenophorea</taxon>
        <taxon>Peniculida</taxon>
        <taxon>Parameciidae</taxon>
        <taxon>Paramecium</taxon>
    </lineage>
</organism>
<dbReference type="OrthoDB" id="7403325at2759"/>
<evidence type="ECO:0000313" key="1">
    <source>
        <dbReference type="EMBL" id="CAD8123640.1"/>
    </source>
</evidence>
<protein>
    <submittedName>
        <fullName evidence="1">Uncharacterized protein</fullName>
    </submittedName>
</protein>
<accession>A0A8S1R9T8</accession>
<name>A0A8S1R9T8_9CILI</name>